<dbReference type="InterPro" id="IPR011812">
    <property type="entry name" value="Pep_trsgly"/>
</dbReference>
<evidence type="ECO:0000256" key="2">
    <source>
        <dbReference type="ARBA" id="ARBA00022519"/>
    </source>
</evidence>
<keyword evidence="8 11" id="KW-1133">Transmembrane helix</keyword>
<keyword evidence="10" id="KW-0961">Cell wall biogenesis/degradation</keyword>
<dbReference type="GO" id="GO:0016020">
    <property type="term" value="C:membrane"/>
    <property type="evidence" value="ECO:0007669"/>
    <property type="project" value="InterPro"/>
</dbReference>
<evidence type="ECO:0000256" key="6">
    <source>
        <dbReference type="ARBA" id="ARBA00022960"/>
    </source>
</evidence>
<dbReference type="NCBIfam" id="TIGR02070">
    <property type="entry name" value="mono_pep_trsgly"/>
    <property type="match status" value="1"/>
</dbReference>
<keyword evidence="3" id="KW-0328">Glycosyltransferase</keyword>
<dbReference type="GO" id="GO:0071555">
    <property type="term" value="P:cell wall organization"/>
    <property type="evidence" value="ECO:0007669"/>
    <property type="project" value="UniProtKB-KW"/>
</dbReference>
<evidence type="ECO:0000256" key="5">
    <source>
        <dbReference type="ARBA" id="ARBA00022692"/>
    </source>
</evidence>
<evidence type="ECO:0000313" key="13">
    <source>
        <dbReference type="EMBL" id="HED11541.1"/>
    </source>
</evidence>
<dbReference type="SUPFAM" id="SSF53955">
    <property type="entry name" value="Lysozyme-like"/>
    <property type="match status" value="1"/>
</dbReference>
<dbReference type="PANTHER" id="PTHR30400:SF0">
    <property type="entry name" value="BIOSYNTHETIC PEPTIDOGLYCAN TRANSGLYCOSYLASE"/>
    <property type="match status" value="1"/>
</dbReference>
<name>A0A7V1LP29_CALAY</name>
<dbReference type="PANTHER" id="PTHR30400">
    <property type="entry name" value="MONOFUNCTIONAL BIOSYNTHETIC PEPTIDOGLYCAN TRANSGLYCOSYLASE"/>
    <property type="match status" value="1"/>
</dbReference>
<evidence type="ECO:0000256" key="8">
    <source>
        <dbReference type="ARBA" id="ARBA00022989"/>
    </source>
</evidence>
<evidence type="ECO:0000259" key="12">
    <source>
        <dbReference type="Pfam" id="PF00912"/>
    </source>
</evidence>
<keyword evidence="6" id="KW-0133">Cell shape</keyword>
<evidence type="ECO:0000256" key="11">
    <source>
        <dbReference type="SAM" id="Phobius"/>
    </source>
</evidence>
<keyword evidence="2" id="KW-0997">Cell inner membrane</keyword>
<evidence type="ECO:0000256" key="10">
    <source>
        <dbReference type="ARBA" id="ARBA00023316"/>
    </source>
</evidence>
<evidence type="ECO:0000256" key="7">
    <source>
        <dbReference type="ARBA" id="ARBA00022984"/>
    </source>
</evidence>
<dbReference type="Gene3D" id="1.10.3810.10">
    <property type="entry name" value="Biosynthetic peptidoglycan transglycosylase-like"/>
    <property type="match status" value="1"/>
</dbReference>
<dbReference type="Pfam" id="PF00912">
    <property type="entry name" value="Transgly"/>
    <property type="match status" value="1"/>
</dbReference>
<keyword evidence="5 11" id="KW-0812">Transmembrane</keyword>
<evidence type="ECO:0000256" key="4">
    <source>
        <dbReference type="ARBA" id="ARBA00022679"/>
    </source>
</evidence>
<dbReference type="Proteomes" id="UP000886005">
    <property type="component" value="Unassembled WGS sequence"/>
</dbReference>
<dbReference type="AlphaFoldDB" id="A0A7V1LP29"/>
<dbReference type="InterPro" id="IPR023346">
    <property type="entry name" value="Lysozyme-like_dom_sf"/>
</dbReference>
<evidence type="ECO:0000256" key="3">
    <source>
        <dbReference type="ARBA" id="ARBA00022676"/>
    </source>
</evidence>
<keyword evidence="1" id="KW-1003">Cell membrane</keyword>
<gene>
    <name evidence="13" type="ORF">ENJ10_12690</name>
</gene>
<reference evidence="13" key="1">
    <citation type="journal article" date="2020" name="mSystems">
        <title>Genome- and Community-Level Interaction Insights into Carbon Utilization and Element Cycling Functions of Hydrothermarchaeota in Hydrothermal Sediment.</title>
        <authorList>
            <person name="Zhou Z."/>
            <person name="Liu Y."/>
            <person name="Xu W."/>
            <person name="Pan J."/>
            <person name="Luo Z.H."/>
            <person name="Li M."/>
        </authorList>
    </citation>
    <scope>NUCLEOTIDE SEQUENCE [LARGE SCALE GENOMIC DNA]</scope>
    <source>
        <strain evidence="13">HyVt-456</strain>
    </source>
</reference>
<comment type="caution">
    <text evidence="13">The sequence shown here is derived from an EMBL/GenBank/DDBJ whole genome shotgun (WGS) entry which is preliminary data.</text>
</comment>
<feature type="domain" description="Glycosyl transferase family 51" evidence="12">
    <location>
        <begin position="75"/>
        <end position="228"/>
    </location>
</feature>
<organism evidence="13">
    <name type="scientific">Caldithrix abyssi</name>
    <dbReference type="NCBI Taxonomy" id="187145"/>
    <lineage>
        <taxon>Bacteria</taxon>
        <taxon>Pseudomonadati</taxon>
        <taxon>Calditrichota</taxon>
        <taxon>Calditrichia</taxon>
        <taxon>Calditrichales</taxon>
        <taxon>Calditrichaceae</taxon>
        <taxon>Caldithrix</taxon>
    </lineage>
</organism>
<dbReference type="GO" id="GO:0016763">
    <property type="term" value="F:pentosyltransferase activity"/>
    <property type="evidence" value="ECO:0007669"/>
    <property type="project" value="InterPro"/>
</dbReference>
<feature type="transmembrane region" description="Helical" evidence="11">
    <location>
        <begin position="21"/>
        <end position="41"/>
    </location>
</feature>
<protein>
    <submittedName>
        <fullName evidence="13">Monofunctional biosynthetic peptidoglycan transglycosylase</fullName>
    </submittedName>
</protein>
<dbReference type="GO" id="GO:0008360">
    <property type="term" value="P:regulation of cell shape"/>
    <property type="evidence" value="ECO:0007669"/>
    <property type="project" value="UniProtKB-KW"/>
</dbReference>
<dbReference type="InterPro" id="IPR036950">
    <property type="entry name" value="PBP_transglycosylase"/>
</dbReference>
<dbReference type="EMBL" id="DRLD01000356">
    <property type="protein sequence ID" value="HED11541.1"/>
    <property type="molecule type" value="Genomic_DNA"/>
</dbReference>
<evidence type="ECO:0000256" key="9">
    <source>
        <dbReference type="ARBA" id="ARBA00023136"/>
    </source>
</evidence>
<accession>A0A7V1LP29</accession>
<keyword evidence="7" id="KW-0573">Peptidoglycan synthesis</keyword>
<dbReference type="GO" id="GO:0009274">
    <property type="term" value="C:peptidoglycan-based cell wall"/>
    <property type="evidence" value="ECO:0007669"/>
    <property type="project" value="InterPro"/>
</dbReference>
<dbReference type="GO" id="GO:0009252">
    <property type="term" value="P:peptidoglycan biosynthetic process"/>
    <property type="evidence" value="ECO:0007669"/>
    <property type="project" value="UniProtKB-KW"/>
</dbReference>
<keyword evidence="4" id="KW-0808">Transferase</keyword>
<proteinExistence type="predicted"/>
<sequence>MKRLSLWWRDASIKARLAWGGIVTLAMILATALAFYVYILLTLPDVEVLVRQNPETTAMMELRKAQAAAAGKKWRKRQYWVRFREIPDLLKKAVRITEDASFYRHEGIDTEEMLNAFRKNWRRGRVVRGGSTITQQLAKNLYLSTEKSYWRKIREYFIARELEKHLSKNRIFHLYLNVIELGPGIFGVEAASRFYFKRHVSGLDLEQIIRLTAIIPRPLSVKVNSKNRWLMWKCRWIVSKLKKYRYISDGQYKATIAKFKP</sequence>
<keyword evidence="9 11" id="KW-0472">Membrane</keyword>
<evidence type="ECO:0000256" key="1">
    <source>
        <dbReference type="ARBA" id="ARBA00022475"/>
    </source>
</evidence>
<dbReference type="InterPro" id="IPR001264">
    <property type="entry name" value="Glyco_trans_51"/>
</dbReference>